<keyword evidence="2" id="KW-0472">Membrane</keyword>
<feature type="compositionally biased region" description="Basic and acidic residues" evidence="1">
    <location>
        <begin position="1"/>
        <end position="10"/>
    </location>
</feature>
<protein>
    <submittedName>
        <fullName evidence="4">Cytochrome b561</fullName>
    </submittedName>
</protein>
<keyword evidence="2" id="KW-1133">Transmembrane helix</keyword>
<feature type="transmembrane region" description="Helical" evidence="2">
    <location>
        <begin position="30"/>
        <end position="51"/>
    </location>
</feature>
<reference evidence="4 5" key="1">
    <citation type="submission" date="2020-08" db="EMBL/GenBank/DDBJ databases">
        <title>Genomic Encyclopedia of Archaeal and Bacterial Type Strains, Phase II (KMG-II): from individual species to whole genera.</title>
        <authorList>
            <person name="Goeker M."/>
        </authorList>
    </citation>
    <scope>NUCLEOTIDE SEQUENCE [LARGE SCALE GENOMIC DNA]</scope>
    <source>
        <strain evidence="4 5">DSM 23288</strain>
    </source>
</reference>
<feature type="transmembrane region" description="Helical" evidence="2">
    <location>
        <begin position="361"/>
        <end position="379"/>
    </location>
</feature>
<dbReference type="RefSeq" id="WP_183345117.1">
    <property type="nucleotide sequence ID" value="NZ_JACHNU010000008.1"/>
</dbReference>
<feature type="transmembrane region" description="Helical" evidence="2">
    <location>
        <begin position="237"/>
        <end position="259"/>
    </location>
</feature>
<feature type="region of interest" description="Disordered" evidence="1">
    <location>
        <begin position="1"/>
        <end position="23"/>
    </location>
</feature>
<gene>
    <name evidence="4" type="ORF">BDZ31_004398</name>
</gene>
<evidence type="ECO:0000256" key="2">
    <source>
        <dbReference type="SAM" id="Phobius"/>
    </source>
</evidence>
<proteinExistence type="predicted"/>
<dbReference type="InterPro" id="IPR018649">
    <property type="entry name" value="SHOCT"/>
</dbReference>
<sequence>MPAEAEREPAADAAEPPTIAPTSRRDHRTLVTVLLVVAVLTGLPAMLAVWVERQALDTGNWTETSAELLADADVQAALGAFLVDEVFRSVDVAGELERALPAQLAGLASPAAAGLRQVADREAPQLLARPRVQQAWRRANELAHRQLVRVIRGGGPVVATGGGDVTLDVRALVDEVAGTLGVEDQVVAARRQLQSPAGSAARGAAEQRLGVTLPASFGRITIMRSDELEAVQAVAKAIHGLAIVLTAVSLALFAAAVALAGGWRRVALRTVGWCFVGMGVVVLLARRVGGDRLVDALVPAESVRAAAHAAWTIGTGLLYDVAAAMLVYGLLLVAAAWLAGSTRPAVETRRALAPTLRDRPAAAFGVVAIAFLLVLLWGPTPVTRAPLGIAALAVLLALGVETLRRLAGREFPDARRGDTVRRVRAWLDERRRVGRREAGSEGTRTPIEELERLAALRDRGALDDEEFRAQKQLLLHGS</sequence>
<feature type="compositionally biased region" description="Low complexity" evidence="1">
    <location>
        <begin position="11"/>
        <end position="21"/>
    </location>
</feature>
<feature type="domain" description="SHOCT" evidence="3">
    <location>
        <begin position="448"/>
        <end position="475"/>
    </location>
</feature>
<dbReference type="EMBL" id="JACHNU010000008">
    <property type="protein sequence ID" value="MBB4664783.1"/>
    <property type="molecule type" value="Genomic_DNA"/>
</dbReference>
<name>A0A840IKX0_9ACTN</name>
<evidence type="ECO:0000313" key="4">
    <source>
        <dbReference type="EMBL" id="MBB4664783.1"/>
    </source>
</evidence>
<organism evidence="4 5">
    <name type="scientific">Conexibacter arvalis</name>
    <dbReference type="NCBI Taxonomy" id="912552"/>
    <lineage>
        <taxon>Bacteria</taxon>
        <taxon>Bacillati</taxon>
        <taxon>Actinomycetota</taxon>
        <taxon>Thermoleophilia</taxon>
        <taxon>Solirubrobacterales</taxon>
        <taxon>Conexibacteraceae</taxon>
        <taxon>Conexibacter</taxon>
    </lineage>
</organism>
<accession>A0A840IKX0</accession>
<evidence type="ECO:0000313" key="5">
    <source>
        <dbReference type="Proteomes" id="UP000585272"/>
    </source>
</evidence>
<feature type="transmembrane region" description="Helical" evidence="2">
    <location>
        <begin position="266"/>
        <end position="285"/>
    </location>
</feature>
<feature type="transmembrane region" description="Helical" evidence="2">
    <location>
        <begin position="321"/>
        <end position="340"/>
    </location>
</feature>
<dbReference type="Proteomes" id="UP000585272">
    <property type="component" value="Unassembled WGS sequence"/>
</dbReference>
<keyword evidence="2" id="KW-0812">Transmembrane</keyword>
<keyword evidence="5" id="KW-1185">Reference proteome</keyword>
<evidence type="ECO:0000259" key="3">
    <source>
        <dbReference type="Pfam" id="PF09851"/>
    </source>
</evidence>
<feature type="transmembrane region" description="Helical" evidence="2">
    <location>
        <begin position="385"/>
        <end position="403"/>
    </location>
</feature>
<evidence type="ECO:0000256" key="1">
    <source>
        <dbReference type="SAM" id="MobiDB-lite"/>
    </source>
</evidence>
<comment type="caution">
    <text evidence="4">The sequence shown here is derived from an EMBL/GenBank/DDBJ whole genome shotgun (WGS) entry which is preliminary data.</text>
</comment>
<dbReference type="Pfam" id="PF09851">
    <property type="entry name" value="SHOCT"/>
    <property type="match status" value="1"/>
</dbReference>
<dbReference type="AlphaFoldDB" id="A0A840IKX0"/>